<feature type="transmembrane region" description="Helical" evidence="1">
    <location>
        <begin position="38"/>
        <end position="63"/>
    </location>
</feature>
<dbReference type="RefSeq" id="XP_064658346.1">
    <property type="nucleotide sequence ID" value="XM_064803431.1"/>
</dbReference>
<dbReference type="EMBL" id="JAVRRT010000009">
    <property type="protein sequence ID" value="KAK5168880.1"/>
    <property type="molecule type" value="Genomic_DNA"/>
</dbReference>
<organism evidence="2 3">
    <name type="scientific">Saxophila tyrrhenica</name>
    <dbReference type="NCBI Taxonomy" id="1690608"/>
    <lineage>
        <taxon>Eukaryota</taxon>
        <taxon>Fungi</taxon>
        <taxon>Dikarya</taxon>
        <taxon>Ascomycota</taxon>
        <taxon>Pezizomycotina</taxon>
        <taxon>Dothideomycetes</taxon>
        <taxon>Dothideomycetidae</taxon>
        <taxon>Mycosphaerellales</taxon>
        <taxon>Extremaceae</taxon>
        <taxon>Saxophila</taxon>
    </lineage>
</organism>
<dbReference type="Proteomes" id="UP001337655">
    <property type="component" value="Unassembled WGS sequence"/>
</dbReference>
<keyword evidence="3" id="KW-1185">Reference proteome</keyword>
<protein>
    <submittedName>
        <fullName evidence="2">Uncharacterized protein</fullName>
    </submittedName>
</protein>
<evidence type="ECO:0000313" key="3">
    <source>
        <dbReference type="Proteomes" id="UP001337655"/>
    </source>
</evidence>
<keyword evidence="1" id="KW-0812">Transmembrane</keyword>
<keyword evidence="1" id="KW-0472">Membrane</keyword>
<accession>A0AAV9PBG2</accession>
<dbReference type="AlphaFoldDB" id="A0AAV9PBG2"/>
<gene>
    <name evidence="2" type="ORF">LTR77_006189</name>
</gene>
<evidence type="ECO:0000256" key="1">
    <source>
        <dbReference type="SAM" id="Phobius"/>
    </source>
</evidence>
<comment type="caution">
    <text evidence="2">The sequence shown here is derived from an EMBL/GenBank/DDBJ whole genome shotgun (WGS) entry which is preliminary data.</text>
</comment>
<dbReference type="GeneID" id="89927529"/>
<keyword evidence="1" id="KW-1133">Transmembrane helix</keyword>
<evidence type="ECO:0000313" key="2">
    <source>
        <dbReference type="EMBL" id="KAK5168880.1"/>
    </source>
</evidence>
<proteinExistence type="predicted"/>
<reference evidence="2 3" key="1">
    <citation type="submission" date="2023-08" db="EMBL/GenBank/DDBJ databases">
        <title>Black Yeasts Isolated from many extreme environments.</title>
        <authorList>
            <person name="Coleine C."/>
            <person name="Stajich J.E."/>
            <person name="Selbmann L."/>
        </authorList>
    </citation>
    <scope>NUCLEOTIDE SEQUENCE [LARGE SCALE GENOMIC DNA]</scope>
    <source>
        <strain evidence="2 3">CCFEE 5935</strain>
    </source>
</reference>
<sequence length="73" mass="7949">MATVPGATNVLYLRNGIARSIIPTGKNVTIHSQAQVTYATLAVVVSLSFVLGICLTLLVFWLIRRHKKKKAGK</sequence>
<name>A0AAV9PBG2_9PEZI</name>